<keyword evidence="2" id="KW-1185">Reference proteome</keyword>
<dbReference type="Proteomes" id="UP000008815">
    <property type="component" value="Chromosome 2"/>
</dbReference>
<accession>A0A0H3KPP4</accession>
<dbReference type="KEGG" id="bmj:BMULJ_03676"/>
<dbReference type="EMBL" id="AP009386">
    <property type="protein sequence ID" value="BAG45548.1"/>
    <property type="molecule type" value="Genomic_DNA"/>
</dbReference>
<sequence length="80" mass="9392">MRAMFRIRRLAQDRVVDGRRIAAPFQVQRRVAWLFWREIAVCRNRETASLMLHSAARARRLASLKPLLVARYDANGRELS</sequence>
<organism evidence="1 2">
    <name type="scientific">Burkholderia multivorans (strain ATCC 17616 / 249)</name>
    <dbReference type="NCBI Taxonomy" id="395019"/>
    <lineage>
        <taxon>Bacteria</taxon>
        <taxon>Pseudomonadati</taxon>
        <taxon>Pseudomonadota</taxon>
        <taxon>Betaproteobacteria</taxon>
        <taxon>Burkholderiales</taxon>
        <taxon>Burkholderiaceae</taxon>
        <taxon>Burkholderia</taxon>
        <taxon>Burkholderia cepacia complex</taxon>
    </lineage>
</organism>
<dbReference type="STRING" id="395019.BMULJ_03676"/>
<gene>
    <name evidence="1" type="ordered locus">BMULJ_03676</name>
</gene>
<evidence type="ECO:0000313" key="2">
    <source>
        <dbReference type="Proteomes" id="UP000008815"/>
    </source>
</evidence>
<name>A0A0H3KPP4_BURM1</name>
<reference evidence="1 2" key="1">
    <citation type="submission" date="2007-04" db="EMBL/GenBank/DDBJ databases">
        <title>Complete genome sequence of Burkholderia multivorans ATCC 17616.</title>
        <authorList>
            <person name="Ohtsubo Y."/>
            <person name="Yamashita A."/>
            <person name="Kurokawa K."/>
            <person name="Takami H."/>
            <person name="Yuhara S."/>
            <person name="Nishiyama E."/>
            <person name="Endo R."/>
            <person name="Miyazaki R."/>
            <person name="Ono A."/>
            <person name="Yano K."/>
            <person name="Ito M."/>
            <person name="Sota M."/>
            <person name="Yuji N."/>
            <person name="Hattori M."/>
            <person name="Tsuda M."/>
        </authorList>
    </citation>
    <scope>NUCLEOTIDE SEQUENCE [LARGE SCALE GENOMIC DNA]</scope>
    <source>
        <strain evidence="2">ATCC 17616 / 249</strain>
    </source>
</reference>
<protein>
    <submittedName>
        <fullName evidence="1">Probable bacteriophage protein</fullName>
    </submittedName>
</protein>
<evidence type="ECO:0000313" key="1">
    <source>
        <dbReference type="EMBL" id="BAG45548.1"/>
    </source>
</evidence>
<dbReference type="HOGENOM" id="CLU_2536075_0_0_4"/>
<dbReference type="eggNOG" id="ENOG5030XG5">
    <property type="taxonomic scope" value="Bacteria"/>
</dbReference>
<dbReference type="AlphaFoldDB" id="A0A0H3KPP4"/>
<proteinExistence type="predicted"/>